<name>A0ABR2M4T4_9ASPA</name>
<evidence type="ECO:0000313" key="2">
    <source>
        <dbReference type="EMBL" id="KAK8958671.1"/>
    </source>
</evidence>
<proteinExistence type="predicted"/>
<keyword evidence="1" id="KW-1133">Transmembrane helix</keyword>
<reference evidence="2 3" key="1">
    <citation type="journal article" date="2022" name="Nat. Plants">
        <title>Genomes of leafy and leafless Platanthera orchids illuminate the evolution of mycoheterotrophy.</title>
        <authorList>
            <person name="Li M.H."/>
            <person name="Liu K.W."/>
            <person name="Li Z."/>
            <person name="Lu H.C."/>
            <person name="Ye Q.L."/>
            <person name="Zhang D."/>
            <person name="Wang J.Y."/>
            <person name="Li Y.F."/>
            <person name="Zhong Z.M."/>
            <person name="Liu X."/>
            <person name="Yu X."/>
            <person name="Liu D.K."/>
            <person name="Tu X.D."/>
            <person name="Liu B."/>
            <person name="Hao Y."/>
            <person name="Liao X.Y."/>
            <person name="Jiang Y.T."/>
            <person name="Sun W.H."/>
            <person name="Chen J."/>
            <person name="Chen Y.Q."/>
            <person name="Ai Y."/>
            <person name="Zhai J.W."/>
            <person name="Wu S.S."/>
            <person name="Zhou Z."/>
            <person name="Hsiao Y.Y."/>
            <person name="Wu W.L."/>
            <person name="Chen Y.Y."/>
            <person name="Lin Y.F."/>
            <person name="Hsu J.L."/>
            <person name="Li C.Y."/>
            <person name="Wang Z.W."/>
            <person name="Zhao X."/>
            <person name="Zhong W.Y."/>
            <person name="Ma X.K."/>
            <person name="Ma L."/>
            <person name="Huang J."/>
            <person name="Chen G.Z."/>
            <person name="Huang M.Z."/>
            <person name="Huang L."/>
            <person name="Peng D.H."/>
            <person name="Luo Y.B."/>
            <person name="Zou S.Q."/>
            <person name="Chen S.P."/>
            <person name="Lan S."/>
            <person name="Tsai W.C."/>
            <person name="Van de Peer Y."/>
            <person name="Liu Z.J."/>
        </authorList>
    </citation>
    <scope>NUCLEOTIDE SEQUENCE [LARGE SCALE GENOMIC DNA]</scope>
    <source>
        <strain evidence="2">Lor288</strain>
    </source>
</reference>
<protein>
    <submittedName>
        <fullName evidence="2">S-acyltransferase</fullName>
    </submittedName>
</protein>
<evidence type="ECO:0000313" key="3">
    <source>
        <dbReference type="Proteomes" id="UP001412067"/>
    </source>
</evidence>
<organism evidence="2 3">
    <name type="scientific">Platanthera guangdongensis</name>
    <dbReference type="NCBI Taxonomy" id="2320717"/>
    <lineage>
        <taxon>Eukaryota</taxon>
        <taxon>Viridiplantae</taxon>
        <taxon>Streptophyta</taxon>
        <taxon>Embryophyta</taxon>
        <taxon>Tracheophyta</taxon>
        <taxon>Spermatophyta</taxon>
        <taxon>Magnoliopsida</taxon>
        <taxon>Liliopsida</taxon>
        <taxon>Asparagales</taxon>
        <taxon>Orchidaceae</taxon>
        <taxon>Orchidoideae</taxon>
        <taxon>Orchideae</taxon>
        <taxon>Orchidinae</taxon>
        <taxon>Platanthera</taxon>
    </lineage>
</organism>
<dbReference type="Proteomes" id="UP001412067">
    <property type="component" value="Unassembled WGS sequence"/>
</dbReference>
<gene>
    <name evidence="2" type="ORF">KSP40_PGU012082</name>
</gene>
<keyword evidence="1" id="KW-0472">Membrane</keyword>
<dbReference type="EMBL" id="JBBWWR010000012">
    <property type="protein sequence ID" value="KAK8958671.1"/>
    <property type="molecule type" value="Genomic_DNA"/>
</dbReference>
<comment type="caution">
    <text evidence="2">The sequence shown here is derived from an EMBL/GenBank/DDBJ whole genome shotgun (WGS) entry which is preliminary data.</text>
</comment>
<feature type="transmembrane region" description="Helical" evidence="1">
    <location>
        <begin position="51"/>
        <end position="68"/>
    </location>
</feature>
<keyword evidence="3" id="KW-1185">Reference proteome</keyword>
<feature type="transmembrane region" description="Helical" evidence="1">
    <location>
        <begin position="20"/>
        <end position="39"/>
    </location>
</feature>
<keyword evidence="1" id="KW-0812">Transmembrane</keyword>
<sequence length="222" mass="24737">MAGSSLFTLYSSVQLSTSILQAYLKGAFTSLVVAFYVFLAPFLGNRTAKNTALTLFSFTTFSVIFLYIRCTAIDPSDRTNSRRKKGAKLRGITKLNYKFILNPIIMRIVRKLEHKILKCCIRRKYLDPWNNNVQMDLILPFSPLVVDDELQGSGRREEQQACGAAGRGACHMCGRRGHVHGAGSCGGPEHGGLQALQEEGHEGELAFHLVTLRYIHHSVYIS</sequence>
<accession>A0ABR2M4T4</accession>
<evidence type="ECO:0000256" key="1">
    <source>
        <dbReference type="SAM" id="Phobius"/>
    </source>
</evidence>